<dbReference type="PANTHER" id="PTHR47942">
    <property type="entry name" value="TETRATRICOPEPTIDE REPEAT (TPR)-LIKE SUPERFAMILY PROTEIN-RELATED"/>
    <property type="match status" value="1"/>
</dbReference>
<dbReference type="NCBIfam" id="TIGR00756">
    <property type="entry name" value="PPR"/>
    <property type="match status" value="3"/>
</dbReference>
<dbReference type="InterPro" id="IPR002885">
    <property type="entry name" value="PPR_rpt"/>
</dbReference>
<dbReference type="Gene3D" id="1.25.40.10">
    <property type="entry name" value="Tetratricopeptide repeat domain"/>
    <property type="match status" value="3"/>
</dbReference>
<keyword evidence="5" id="KW-1185">Reference proteome</keyword>
<dbReference type="EMBL" id="JAKOGI010000129">
    <property type="protein sequence ID" value="KAJ8443014.1"/>
    <property type="molecule type" value="Genomic_DNA"/>
</dbReference>
<evidence type="ECO:0000313" key="4">
    <source>
        <dbReference type="EMBL" id="KAJ8443014.1"/>
    </source>
</evidence>
<keyword evidence="1" id="KW-0677">Repeat</keyword>
<dbReference type="Proteomes" id="UP001153076">
    <property type="component" value="Unassembled WGS sequence"/>
</dbReference>
<protein>
    <recommendedName>
        <fullName evidence="6">Pentatricopeptide repeat-containing protein</fullName>
    </recommendedName>
</protein>
<comment type="caution">
    <text evidence="4">The sequence shown here is derived from an EMBL/GenBank/DDBJ whole genome shotgun (WGS) entry which is preliminary data.</text>
</comment>
<feature type="repeat" description="PPR" evidence="2">
    <location>
        <begin position="366"/>
        <end position="400"/>
    </location>
</feature>
<dbReference type="AlphaFoldDB" id="A0A9Q1KGC9"/>
<evidence type="ECO:0008006" key="6">
    <source>
        <dbReference type="Google" id="ProtNLM"/>
    </source>
</evidence>
<sequence length="576" mass="65742">MTKLARRAYDRGLSPSPSSSHKKHRRSHGSSPHKHVQDLGKRRTFISYLETPNLPPKIRLLCEIIANTPSSSVEKVLDDSTIVVSQEEVEEVVKLSYGYPSTAVKFFRWAGYQLNDRHSPYAWNLVVDLLGKNSLFDAMWDAIKSMKKEGILSLATFASVFSSYVIGDRVEEAFMTFEVMDQYGVPRDIVALNSLLSAICREGRTKKADEFLRIAKDKIRPDADTYAILLEGWETQEDIAGARRTFEEMLLEVGWDPRNIPAYDSFLCTLIKGPNGFHEALKFLNTMKERRCSPGNKFFGFALEECVRKLDARGAALLWEAMKIRSDFRPDTHMYNMMISLHCQLGNIDIAGRYLDEMVYDGAFPNSHSYNTLFQGLLKSRKLQEASSIFTEMVKNECLASQANCIAAVRLFLDSGDPCMAIKVWKFMIENYDSNLEETGNFLISGLRDCNRLQEAVKYAEDMIDRRIKLSSSSLTKLKQSLIKAGKASVHDELLKKVYTAFLQQPEWKRVNGAKWLHWQLMQLKTKCNRTLHKSVYPGQELCSSYCRTSKRSSRTKETAPYESYDVIRNVLNGSE</sequence>
<dbReference type="Pfam" id="PF13812">
    <property type="entry name" value="PPR_3"/>
    <property type="match status" value="1"/>
</dbReference>
<evidence type="ECO:0000256" key="3">
    <source>
        <dbReference type="SAM" id="MobiDB-lite"/>
    </source>
</evidence>
<name>A0A9Q1KGC9_9CARY</name>
<dbReference type="OrthoDB" id="1911504at2759"/>
<evidence type="ECO:0000256" key="1">
    <source>
        <dbReference type="ARBA" id="ARBA00022737"/>
    </source>
</evidence>
<dbReference type="PROSITE" id="PS51375">
    <property type="entry name" value="PPR"/>
    <property type="match status" value="3"/>
</dbReference>
<feature type="region of interest" description="Disordered" evidence="3">
    <location>
        <begin position="1"/>
        <end position="37"/>
    </location>
</feature>
<organism evidence="4 5">
    <name type="scientific">Carnegiea gigantea</name>
    <dbReference type="NCBI Taxonomy" id="171969"/>
    <lineage>
        <taxon>Eukaryota</taxon>
        <taxon>Viridiplantae</taxon>
        <taxon>Streptophyta</taxon>
        <taxon>Embryophyta</taxon>
        <taxon>Tracheophyta</taxon>
        <taxon>Spermatophyta</taxon>
        <taxon>Magnoliopsida</taxon>
        <taxon>eudicotyledons</taxon>
        <taxon>Gunneridae</taxon>
        <taxon>Pentapetalae</taxon>
        <taxon>Caryophyllales</taxon>
        <taxon>Cactineae</taxon>
        <taxon>Cactaceae</taxon>
        <taxon>Cactoideae</taxon>
        <taxon>Echinocereeae</taxon>
        <taxon>Carnegiea</taxon>
    </lineage>
</organism>
<feature type="repeat" description="PPR" evidence="2">
    <location>
        <begin position="119"/>
        <end position="153"/>
    </location>
</feature>
<feature type="compositionally biased region" description="Basic residues" evidence="3">
    <location>
        <begin position="20"/>
        <end position="34"/>
    </location>
</feature>
<accession>A0A9Q1KGC9</accession>
<dbReference type="Pfam" id="PF01535">
    <property type="entry name" value="PPR"/>
    <property type="match status" value="1"/>
</dbReference>
<feature type="repeat" description="PPR" evidence="2">
    <location>
        <begin position="331"/>
        <end position="365"/>
    </location>
</feature>
<dbReference type="PANTHER" id="PTHR47942:SF7">
    <property type="entry name" value="OS02G0711100 PROTEIN"/>
    <property type="match status" value="1"/>
</dbReference>
<proteinExistence type="predicted"/>
<reference evidence="4" key="1">
    <citation type="submission" date="2022-04" db="EMBL/GenBank/DDBJ databases">
        <title>Carnegiea gigantea Genome sequencing and assembly v2.</title>
        <authorList>
            <person name="Copetti D."/>
            <person name="Sanderson M.J."/>
            <person name="Burquez A."/>
            <person name="Wojciechowski M.F."/>
        </authorList>
    </citation>
    <scope>NUCLEOTIDE SEQUENCE</scope>
    <source>
        <strain evidence="4">SGP5-SGP5p</strain>
        <tissue evidence="4">Aerial part</tissue>
    </source>
</reference>
<dbReference type="InterPro" id="IPR011990">
    <property type="entry name" value="TPR-like_helical_dom_sf"/>
</dbReference>
<gene>
    <name evidence="4" type="ORF">Cgig2_028237</name>
</gene>
<dbReference type="Pfam" id="PF13041">
    <property type="entry name" value="PPR_2"/>
    <property type="match status" value="1"/>
</dbReference>
<dbReference type="InterPro" id="IPR051222">
    <property type="entry name" value="PPR/CCM1_RNA-binding"/>
</dbReference>
<evidence type="ECO:0000313" key="5">
    <source>
        <dbReference type="Proteomes" id="UP001153076"/>
    </source>
</evidence>
<evidence type="ECO:0000256" key="2">
    <source>
        <dbReference type="PROSITE-ProRule" id="PRU00708"/>
    </source>
</evidence>